<dbReference type="PANTHER" id="PTHR15735:SF13">
    <property type="entry name" value="FORMIN-BINDING PROTEIN 1"/>
    <property type="match status" value="1"/>
</dbReference>
<dbReference type="AlphaFoldDB" id="A0AAD3QYQ8"/>
<dbReference type="InterPro" id="IPR027267">
    <property type="entry name" value="AH/BAR_dom_sf"/>
</dbReference>
<evidence type="ECO:0000313" key="3">
    <source>
        <dbReference type="EMBL" id="GLD48510.1"/>
    </source>
</evidence>
<reference evidence="3" key="1">
    <citation type="submission" date="2022-08" db="EMBL/GenBank/DDBJ databases">
        <title>Genome sequencing of akame (Lates japonicus).</title>
        <authorList>
            <person name="Hashiguchi Y."/>
            <person name="Takahashi H."/>
        </authorList>
    </citation>
    <scope>NUCLEOTIDE SEQUENCE</scope>
    <source>
        <strain evidence="3">Kochi</strain>
    </source>
</reference>
<comment type="caution">
    <text evidence="3">The sequence shown here is derived from an EMBL/GenBank/DDBJ whole genome shotgun (WGS) entry which is preliminary data.</text>
</comment>
<keyword evidence="4" id="KW-1185">Reference proteome</keyword>
<evidence type="ECO:0000313" key="4">
    <source>
        <dbReference type="Proteomes" id="UP001279410"/>
    </source>
</evidence>
<keyword evidence="1" id="KW-0175">Coiled coil</keyword>
<dbReference type="PANTHER" id="PTHR15735">
    <property type="entry name" value="FCH AND DOUBLE SH3 DOMAINS PROTEIN"/>
    <property type="match status" value="1"/>
</dbReference>
<feature type="non-terminal residue" evidence="3">
    <location>
        <position position="177"/>
    </location>
</feature>
<sequence length="177" mass="20301">MILFFSFELYSNPSAALHDGMAGKIGAWKQLNPADSIVEGMLGPTNNTDCSGLRVKEVDECCFLYTNDHYECIVDPQVADFDKTPRPWLADVEKARQQAQMRHQMAADSKSDYSSYLQKFNQEQNDHYFTIIPNIFQKLQDMEERRIERIGMCMKTFADVDRQVLPIVGKCLDGMTK</sequence>
<gene>
    <name evidence="3" type="ORF">AKAME5_002730400</name>
</gene>
<dbReference type="InterPro" id="IPR031160">
    <property type="entry name" value="F_BAR_dom"/>
</dbReference>
<evidence type="ECO:0000256" key="1">
    <source>
        <dbReference type="PROSITE-ProRule" id="PRU01077"/>
    </source>
</evidence>
<name>A0AAD3QYQ8_LATJO</name>
<dbReference type="SUPFAM" id="SSF103657">
    <property type="entry name" value="BAR/IMD domain-like"/>
    <property type="match status" value="1"/>
</dbReference>
<proteinExistence type="predicted"/>
<dbReference type="EMBL" id="BRZM01003465">
    <property type="protein sequence ID" value="GLD48510.1"/>
    <property type="molecule type" value="Genomic_DNA"/>
</dbReference>
<evidence type="ECO:0000259" key="2">
    <source>
        <dbReference type="PROSITE" id="PS51741"/>
    </source>
</evidence>
<dbReference type="PROSITE" id="PS51741">
    <property type="entry name" value="F_BAR"/>
    <property type="match status" value="1"/>
</dbReference>
<dbReference type="Proteomes" id="UP001279410">
    <property type="component" value="Unassembled WGS sequence"/>
</dbReference>
<feature type="domain" description="F-BAR" evidence="2">
    <location>
        <begin position="1"/>
        <end position="177"/>
    </location>
</feature>
<accession>A0AAD3QYQ8</accession>
<dbReference type="Gene3D" id="1.20.1270.60">
    <property type="entry name" value="Arfaptin homology (AH) domain/BAR domain"/>
    <property type="match status" value="1"/>
</dbReference>
<organism evidence="3 4">
    <name type="scientific">Lates japonicus</name>
    <name type="common">Japanese lates</name>
    <dbReference type="NCBI Taxonomy" id="270547"/>
    <lineage>
        <taxon>Eukaryota</taxon>
        <taxon>Metazoa</taxon>
        <taxon>Chordata</taxon>
        <taxon>Craniata</taxon>
        <taxon>Vertebrata</taxon>
        <taxon>Euteleostomi</taxon>
        <taxon>Actinopterygii</taxon>
        <taxon>Neopterygii</taxon>
        <taxon>Teleostei</taxon>
        <taxon>Neoteleostei</taxon>
        <taxon>Acanthomorphata</taxon>
        <taxon>Carangaria</taxon>
        <taxon>Carangaria incertae sedis</taxon>
        <taxon>Centropomidae</taxon>
        <taxon>Lates</taxon>
    </lineage>
</organism>
<protein>
    <submittedName>
        <fullName evidence="3">Formin-binding protein 1 isoform X1</fullName>
    </submittedName>
</protein>